<dbReference type="EMBL" id="JACIBY010000005">
    <property type="protein sequence ID" value="MBB3838881.1"/>
    <property type="molecule type" value="Genomic_DNA"/>
</dbReference>
<comment type="caution">
    <text evidence="3">The sequence shown here is derived from an EMBL/GenBank/DDBJ whole genome shotgun (WGS) entry which is preliminary data.</text>
</comment>
<reference evidence="3 4" key="1">
    <citation type="submission" date="2020-08" db="EMBL/GenBank/DDBJ databases">
        <title>Genomic Encyclopedia of Type Strains, Phase IV (KMG-IV): sequencing the most valuable type-strain genomes for metagenomic binning, comparative biology and taxonomic classification.</title>
        <authorList>
            <person name="Goeker M."/>
        </authorList>
    </citation>
    <scope>NUCLEOTIDE SEQUENCE [LARGE SCALE GENOMIC DNA]</scope>
    <source>
        <strain evidence="3 4">DSM 17976</strain>
    </source>
</reference>
<dbReference type="Gene3D" id="2.160.10.10">
    <property type="entry name" value="Hexapeptide repeat proteins"/>
    <property type="match status" value="1"/>
</dbReference>
<gene>
    <name evidence="3" type="ORF">FHS57_002887</name>
</gene>
<dbReference type="AlphaFoldDB" id="A0A7W5ZKS1"/>
<keyword evidence="2" id="KW-0012">Acyltransferase</keyword>
<proteinExistence type="predicted"/>
<dbReference type="PANTHER" id="PTHR43584">
    <property type="entry name" value="NUCLEOTIDYL TRANSFERASE"/>
    <property type="match status" value="1"/>
</dbReference>
<dbReference type="InterPro" id="IPR023917">
    <property type="entry name" value="Bifunctiontional_GlmU_bac-type"/>
</dbReference>
<evidence type="ECO:0000256" key="2">
    <source>
        <dbReference type="ARBA" id="ARBA00023315"/>
    </source>
</evidence>
<protein>
    <submittedName>
        <fullName evidence="3">UDP-N-acetylglucosamine diphosphorylase/glucosamine-1-phosphate N-acetyltransferase</fullName>
    </submittedName>
</protein>
<sequence>MTNFILYDDAAIRPHLLPFTFTRPVSDVRCGIMTLTEKWVHYLGKTPSFLTEPYLQYKFPLITTHDNTFLNGAVCATVAIANAVEKLQVGQVLVGSNGITIAYRSPFEVVQPQTELSVIPFPEPITVIQHVWDIFVENGAQINADFAAITHQRTSQPLNDPHTHCYAPERIFIEEGAKVRAAILNAENGPIYIGKNATICEGSVVMGPFSLGESATVNWGAKMRMNTTIGPHCKVGGEISNSVLFSYSNKGHDGFLGNSVLGEWCNLGANCNNSNLKNDYTNVKLYSYATHTLEDTGRLFCGLFMGDYTKAGISTMFNTGTVVGVNANVFGAGFQSKHIPSFSWGGAAEGTTEYRLEKAIQVAYETVSRRNVRFGEIEQDILRSIFEQTRPRL</sequence>
<evidence type="ECO:0000256" key="1">
    <source>
        <dbReference type="ARBA" id="ARBA00022679"/>
    </source>
</evidence>
<organism evidence="3 4">
    <name type="scientific">Runella defluvii</name>
    <dbReference type="NCBI Taxonomy" id="370973"/>
    <lineage>
        <taxon>Bacteria</taxon>
        <taxon>Pseudomonadati</taxon>
        <taxon>Bacteroidota</taxon>
        <taxon>Cytophagia</taxon>
        <taxon>Cytophagales</taxon>
        <taxon>Spirosomataceae</taxon>
        <taxon>Runella</taxon>
    </lineage>
</organism>
<accession>A0A7W5ZKS1</accession>
<name>A0A7W5ZKS1_9BACT</name>
<dbReference type="RefSeq" id="WP_183974662.1">
    <property type="nucleotide sequence ID" value="NZ_JACIBY010000005.1"/>
</dbReference>
<dbReference type="Proteomes" id="UP000541352">
    <property type="component" value="Unassembled WGS sequence"/>
</dbReference>
<dbReference type="SUPFAM" id="SSF51161">
    <property type="entry name" value="Trimeric LpxA-like enzymes"/>
    <property type="match status" value="1"/>
</dbReference>
<dbReference type="GO" id="GO:0016779">
    <property type="term" value="F:nucleotidyltransferase activity"/>
    <property type="evidence" value="ECO:0007669"/>
    <property type="project" value="UniProtKB-ARBA"/>
</dbReference>
<dbReference type="InterPro" id="IPR050065">
    <property type="entry name" value="GlmU-like"/>
</dbReference>
<evidence type="ECO:0000313" key="3">
    <source>
        <dbReference type="EMBL" id="MBB3838881.1"/>
    </source>
</evidence>
<dbReference type="InterPro" id="IPR011004">
    <property type="entry name" value="Trimer_LpxA-like_sf"/>
</dbReference>
<dbReference type="GO" id="GO:0016746">
    <property type="term" value="F:acyltransferase activity"/>
    <property type="evidence" value="ECO:0007669"/>
    <property type="project" value="UniProtKB-KW"/>
</dbReference>
<keyword evidence="4" id="KW-1185">Reference proteome</keyword>
<dbReference type="NCBIfam" id="TIGR03991">
    <property type="entry name" value="alt_bact_glmU"/>
    <property type="match status" value="1"/>
</dbReference>
<dbReference type="Pfam" id="PF13562">
    <property type="entry name" value="NTP_transf_4"/>
    <property type="match status" value="1"/>
</dbReference>
<evidence type="ECO:0000313" key="4">
    <source>
        <dbReference type="Proteomes" id="UP000541352"/>
    </source>
</evidence>
<keyword evidence="1 3" id="KW-0808">Transferase</keyword>